<dbReference type="Pfam" id="PF04394">
    <property type="entry name" value="DUF536"/>
    <property type="match status" value="1"/>
</dbReference>
<evidence type="ECO:0000259" key="1">
    <source>
        <dbReference type="Pfam" id="PF04394"/>
    </source>
</evidence>
<dbReference type="AlphaFoldDB" id="A0A2A5RV35"/>
<protein>
    <recommendedName>
        <fullName evidence="1">Regulator of chromosome segregation-like C-terminal domain-containing protein</fullName>
    </recommendedName>
</protein>
<dbReference type="InterPro" id="IPR007489">
    <property type="entry name" value="RocS-like_C"/>
</dbReference>
<comment type="caution">
    <text evidence="2">The sequence shown here is derived from an EMBL/GenBank/DDBJ whole genome shotgun (WGS) entry which is preliminary data.</text>
</comment>
<dbReference type="SUPFAM" id="SSF46785">
    <property type="entry name" value="Winged helix' DNA-binding domain"/>
    <property type="match status" value="1"/>
</dbReference>
<gene>
    <name evidence="2" type="ORF">RU86_GL001204</name>
</gene>
<dbReference type="Proteomes" id="UP000218282">
    <property type="component" value="Unassembled WGS sequence"/>
</dbReference>
<name>A0A2A5RV35_9LACT</name>
<organism evidence="2 3">
    <name type="scientific">Pseudolactococcus piscium</name>
    <dbReference type="NCBI Taxonomy" id="1364"/>
    <lineage>
        <taxon>Bacteria</taxon>
        <taxon>Bacillati</taxon>
        <taxon>Bacillota</taxon>
        <taxon>Bacilli</taxon>
        <taxon>Lactobacillales</taxon>
        <taxon>Streptococcaceae</taxon>
        <taxon>Pseudolactococcus</taxon>
    </lineage>
</organism>
<dbReference type="InterPro" id="IPR036390">
    <property type="entry name" value="WH_DNA-bd_sf"/>
</dbReference>
<evidence type="ECO:0000313" key="2">
    <source>
        <dbReference type="EMBL" id="PCS05107.1"/>
    </source>
</evidence>
<accession>A0A2A5RV35</accession>
<sequence>MIYGEMNMTSNTVTELAEAFGVTRQAINNRVKKLAEEYLSKNDRGVTVVNEAGIEILEQHYGKKILAVETDLEADHHTDQVDFDKLINQLLADKNLEIARLSEQITIKDGQIAEKDKQLDQQQQLTAKALTEREQSLIELADEKSKGFFARLFKK</sequence>
<evidence type="ECO:0000313" key="3">
    <source>
        <dbReference type="Proteomes" id="UP000218282"/>
    </source>
</evidence>
<feature type="domain" description="Regulator of chromosome segregation-like C-terminal" evidence="1">
    <location>
        <begin position="103"/>
        <end position="135"/>
    </location>
</feature>
<reference evidence="2 3" key="1">
    <citation type="submission" date="2014-12" db="EMBL/GenBank/DDBJ databases">
        <title>Draft genome sequences of 10 type strains of Lactococcus.</title>
        <authorList>
            <person name="Sun Z."/>
            <person name="Zhong Z."/>
            <person name="Liu W."/>
            <person name="Zhang W."/>
            <person name="Zhang H."/>
        </authorList>
    </citation>
    <scope>NUCLEOTIDE SEQUENCE [LARGE SCALE GENOMIC DNA]</scope>
    <source>
        <strain evidence="2 3">DSM 6634</strain>
    </source>
</reference>
<proteinExistence type="predicted"/>
<dbReference type="EMBL" id="JXJW01000021">
    <property type="protein sequence ID" value="PCS05107.1"/>
    <property type="molecule type" value="Genomic_DNA"/>
</dbReference>
<keyword evidence="3" id="KW-1185">Reference proteome</keyword>